<reference evidence="1" key="1">
    <citation type="submission" date="2022-07" db="EMBL/GenBank/DDBJ databases">
        <title>Genome Sequence of Xylaria arbuscula.</title>
        <authorList>
            <person name="Buettner E."/>
        </authorList>
    </citation>
    <scope>NUCLEOTIDE SEQUENCE</scope>
    <source>
        <strain evidence="1">VT107</strain>
    </source>
</reference>
<comment type="caution">
    <text evidence="1">The sequence shown here is derived from an EMBL/GenBank/DDBJ whole genome shotgun (WGS) entry which is preliminary data.</text>
</comment>
<name>A0A9W8NFA8_9PEZI</name>
<evidence type="ECO:0000313" key="2">
    <source>
        <dbReference type="Proteomes" id="UP001148614"/>
    </source>
</evidence>
<accession>A0A9W8NFA8</accession>
<sequence>MVNFNTEIVTVNLTNDLELQYNWAWNQDSCVRPNTEFDLPVLCQVNPDYGTNKNLTTRGKEYDAFKECCPNLKDAGLRQNQWISINVCATQFCFTMDNSTAKHFDECIYNAGNKLGDDLKLNDTERNTYRGRCEYINYDSLKKGVRYPVTNAAPVPRLLSFVLLATTLSGAFLAPSL</sequence>
<organism evidence="1 2">
    <name type="scientific">Xylaria arbuscula</name>
    <dbReference type="NCBI Taxonomy" id="114810"/>
    <lineage>
        <taxon>Eukaryota</taxon>
        <taxon>Fungi</taxon>
        <taxon>Dikarya</taxon>
        <taxon>Ascomycota</taxon>
        <taxon>Pezizomycotina</taxon>
        <taxon>Sordariomycetes</taxon>
        <taxon>Xylariomycetidae</taxon>
        <taxon>Xylariales</taxon>
        <taxon>Xylariaceae</taxon>
        <taxon>Xylaria</taxon>
    </lineage>
</organism>
<keyword evidence="2" id="KW-1185">Reference proteome</keyword>
<protein>
    <submittedName>
        <fullName evidence="1">Uncharacterized protein</fullName>
    </submittedName>
</protein>
<dbReference type="VEuPathDB" id="FungiDB:F4678DRAFT_461104"/>
<proteinExistence type="predicted"/>
<dbReference type="EMBL" id="JANPWZ010000648">
    <property type="protein sequence ID" value="KAJ3573918.1"/>
    <property type="molecule type" value="Genomic_DNA"/>
</dbReference>
<dbReference type="AlphaFoldDB" id="A0A9W8NFA8"/>
<evidence type="ECO:0000313" key="1">
    <source>
        <dbReference type="EMBL" id="KAJ3573918.1"/>
    </source>
</evidence>
<gene>
    <name evidence="1" type="ORF">NPX13_g4534</name>
</gene>
<dbReference type="Proteomes" id="UP001148614">
    <property type="component" value="Unassembled WGS sequence"/>
</dbReference>